<evidence type="ECO:0000313" key="3">
    <source>
        <dbReference type="Proteomes" id="UP000642993"/>
    </source>
</evidence>
<keyword evidence="1" id="KW-1133">Transmembrane helix</keyword>
<keyword evidence="1" id="KW-0812">Transmembrane</keyword>
<dbReference type="Pfam" id="PF20381">
    <property type="entry name" value="Rv1476"/>
    <property type="match status" value="1"/>
</dbReference>
<keyword evidence="1" id="KW-0472">Membrane</keyword>
<sequence>MGIGAVHAQVPPGLDLAEVLDGLSDDNVWAPEADVEALQGIVAEAAESGIDLKIVAIPYHPVYGSGLRDLANDIGAADSGTVLALSPWAVGTYSDDVDRFTLERAQHEVVPGDPVAASSTFLDGITEQGFPWTTVTLVLLLSLVVGIAALRWWTRRGYFSQR</sequence>
<protein>
    <submittedName>
        <fullName evidence="2">Uncharacterized protein</fullName>
    </submittedName>
</protein>
<evidence type="ECO:0000256" key="1">
    <source>
        <dbReference type="SAM" id="Phobius"/>
    </source>
</evidence>
<accession>A0A927J9T0</accession>
<dbReference type="EMBL" id="JACYWE010000001">
    <property type="protein sequence ID" value="MBD8505229.1"/>
    <property type="molecule type" value="Genomic_DNA"/>
</dbReference>
<keyword evidence="3" id="KW-1185">Reference proteome</keyword>
<dbReference type="InterPro" id="IPR046498">
    <property type="entry name" value="Rv1476-like"/>
</dbReference>
<dbReference type="AlphaFoldDB" id="A0A927J9T0"/>
<organism evidence="2 3">
    <name type="scientific">Lolliginicoccus lacisalsi</name>
    <dbReference type="NCBI Taxonomy" id="2742202"/>
    <lineage>
        <taxon>Bacteria</taxon>
        <taxon>Bacillati</taxon>
        <taxon>Actinomycetota</taxon>
        <taxon>Actinomycetes</taxon>
        <taxon>Mycobacteriales</taxon>
        <taxon>Hoyosellaceae</taxon>
        <taxon>Lolliginicoccus</taxon>
    </lineage>
</organism>
<name>A0A927J9T0_9ACTN</name>
<proteinExistence type="predicted"/>
<comment type="caution">
    <text evidence="2">The sequence shown here is derived from an EMBL/GenBank/DDBJ whole genome shotgun (WGS) entry which is preliminary data.</text>
</comment>
<feature type="transmembrane region" description="Helical" evidence="1">
    <location>
        <begin position="130"/>
        <end position="153"/>
    </location>
</feature>
<dbReference type="RefSeq" id="WP_192037695.1">
    <property type="nucleotide sequence ID" value="NZ_JACYWE010000001.1"/>
</dbReference>
<gene>
    <name evidence="2" type="ORF">HT102_01825</name>
</gene>
<dbReference type="Proteomes" id="UP000642993">
    <property type="component" value="Unassembled WGS sequence"/>
</dbReference>
<evidence type="ECO:0000313" key="2">
    <source>
        <dbReference type="EMBL" id="MBD8505229.1"/>
    </source>
</evidence>
<reference evidence="2" key="1">
    <citation type="submission" date="2020-09" db="EMBL/GenBank/DDBJ databases">
        <title>Hoyosella lacisalsi sp. nov., a halotolerant actinobacterium isolated from soil of Lake Gudzhirganskoe.</title>
        <authorList>
            <person name="Yang Q."/>
            <person name="Guo P.Y."/>
            <person name="Liu S.W."/>
            <person name="Li F.N."/>
            <person name="Sun C.H."/>
        </authorList>
    </citation>
    <scope>NUCLEOTIDE SEQUENCE</scope>
    <source>
        <strain evidence="2">G463</strain>
    </source>
</reference>